<dbReference type="OrthoDB" id="1641132at2759"/>
<accession>A0A8J2MXJ3</accession>
<protein>
    <submittedName>
        <fullName evidence="7">Similar to tmem205: Transmembrane protein 205 (Xenopus laevis)</fullName>
    </submittedName>
</protein>
<evidence type="ECO:0000256" key="4">
    <source>
        <dbReference type="ARBA" id="ARBA00023136"/>
    </source>
</evidence>
<sequence length="360" mass="40562">MCIRTCTTDGVELEDNSLAKVVENPAALGLDSSVEIQNSAEVITQQDPMNSVEEIKKISEEVTEKPESPKQCPFAAQRKVFKGKDKFIKKYEEIMNQNQNSEPTSQDNSTRSQGFLGKAVASFKKLTDVISYYCNINPESRIYKILSKTTQPAHVIMIGVVLYLYSIFNPSSVNQDEDFSSPHSGVLSFIYLSSFIIHIGSQFWMTFVSGLSLYFALPRHTFNDVQRVLFPRYFTINACLSFITLVIFVKHHPVETWDTETTIQVAAMSLALMLELLIRLYLTPPLLRLIDEKKGIEQAAGVGKETGCQKIGALKDCPHYMEIHRSFRKTHGCIAMGNVITMGCTIMHLFYISNKLCVLI</sequence>
<feature type="transmembrane region" description="Helical" evidence="5">
    <location>
        <begin position="261"/>
        <end position="282"/>
    </location>
</feature>
<keyword evidence="4 5" id="KW-0472">Membrane</keyword>
<dbReference type="InterPro" id="IPR025423">
    <property type="entry name" value="TMEM205-like"/>
</dbReference>
<keyword evidence="2 5" id="KW-0812">Transmembrane</keyword>
<feature type="transmembrane region" description="Helical" evidence="5">
    <location>
        <begin position="229"/>
        <end position="249"/>
    </location>
</feature>
<evidence type="ECO:0000256" key="5">
    <source>
        <dbReference type="SAM" id="Phobius"/>
    </source>
</evidence>
<evidence type="ECO:0000259" key="6">
    <source>
        <dbReference type="Pfam" id="PF13664"/>
    </source>
</evidence>
<feature type="transmembrane region" description="Helical" evidence="5">
    <location>
        <begin position="188"/>
        <end position="217"/>
    </location>
</feature>
<name>A0A8J2MXJ3_COTCN</name>
<evidence type="ECO:0000313" key="7">
    <source>
        <dbReference type="EMBL" id="CAG5101828.1"/>
    </source>
</evidence>
<feature type="transmembrane region" description="Helical" evidence="5">
    <location>
        <begin position="333"/>
        <end position="352"/>
    </location>
</feature>
<dbReference type="Pfam" id="PF13664">
    <property type="entry name" value="DUF4149"/>
    <property type="match status" value="1"/>
</dbReference>
<comment type="subcellular location">
    <subcellularLocation>
        <location evidence="1">Membrane</location>
    </subcellularLocation>
</comment>
<dbReference type="EMBL" id="CAJNRD030001123">
    <property type="protein sequence ID" value="CAG5101828.1"/>
    <property type="molecule type" value="Genomic_DNA"/>
</dbReference>
<keyword evidence="8" id="KW-1185">Reference proteome</keyword>
<feature type="transmembrane region" description="Helical" evidence="5">
    <location>
        <begin position="151"/>
        <end position="168"/>
    </location>
</feature>
<proteinExistence type="predicted"/>
<evidence type="ECO:0000256" key="3">
    <source>
        <dbReference type="ARBA" id="ARBA00022989"/>
    </source>
</evidence>
<dbReference type="PANTHER" id="PTHR23241">
    <property type="entry name" value="LATE EMBRYOGENESIS ABUNDANT PLANTS LEA-RELATED"/>
    <property type="match status" value="1"/>
</dbReference>
<dbReference type="PANTHER" id="PTHR23241:SF102">
    <property type="entry name" value="LD23009P"/>
    <property type="match status" value="1"/>
</dbReference>
<dbReference type="AlphaFoldDB" id="A0A8J2MXJ3"/>
<reference evidence="7" key="1">
    <citation type="submission" date="2021-04" db="EMBL/GenBank/DDBJ databases">
        <authorList>
            <person name="Chebbi M.A.C M."/>
        </authorList>
    </citation>
    <scope>NUCLEOTIDE SEQUENCE</scope>
</reference>
<keyword evidence="3 5" id="KW-1133">Transmembrane helix</keyword>
<dbReference type="Proteomes" id="UP000786811">
    <property type="component" value="Unassembled WGS sequence"/>
</dbReference>
<gene>
    <name evidence="7" type="ORF">HICCMSTLAB_LOCUS10710</name>
</gene>
<evidence type="ECO:0000256" key="2">
    <source>
        <dbReference type="ARBA" id="ARBA00022692"/>
    </source>
</evidence>
<organism evidence="7 8">
    <name type="scientific">Cotesia congregata</name>
    <name type="common">Parasitoid wasp</name>
    <name type="synonym">Apanteles congregatus</name>
    <dbReference type="NCBI Taxonomy" id="51543"/>
    <lineage>
        <taxon>Eukaryota</taxon>
        <taxon>Metazoa</taxon>
        <taxon>Ecdysozoa</taxon>
        <taxon>Arthropoda</taxon>
        <taxon>Hexapoda</taxon>
        <taxon>Insecta</taxon>
        <taxon>Pterygota</taxon>
        <taxon>Neoptera</taxon>
        <taxon>Endopterygota</taxon>
        <taxon>Hymenoptera</taxon>
        <taxon>Apocrita</taxon>
        <taxon>Ichneumonoidea</taxon>
        <taxon>Braconidae</taxon>
        <taxon>Microgastrinae</taxon>
        <taxon>Cotesia</taxon>
    </lineage>
</organism>
<evidence type="ECO:0000256" key="1">
    <source>
        <dbReference type="ARBA" id="ARBA00004370"/>
    </source>
</evidence>
<comment type="caution">
    <text evidence="7">The sequence shown here is derived from an EMBL/GenBank/DDBJ whole genome shotgun (WGS) entry which is preliminary data.</text>
</comment>
<dbReference type="GO" id="GO:0016020">
    <property type="term" value="C:membrane"/>
    <property type="evidence" value="ECO:0007669"/>
    <property type="project" value="UniProtKB-SubCell"/>
</dbReference>
<dbReference type="InterPro" id="IPR053009">
    <property type="entry name" value="Xanthocillin_Biosynth-Assoc"/>
</dbReference>
<feature type="domain" description="TMEM205-like" evidence="6">
    <location>
        <begin position="195"/>
        <end position="293"/>
    </location>
</feature>
<evidence type="ECO:0000313" key="8">
    <source>
        <dbReference type="Proteomes" id="UP000786811"/>
    </source>
</evidence>